<comment type="caution">
    <text evidence="1">The sequence shown here is derived from an EMBL/GenBank/DDBJ whole genome shotgun (WGS) entry which is preliminary data.</text>
</comment>
<proteinExistence type="predicted"/>
<evidence type="ECO:0000313" key="2">
    <source>
        <dbReference type="Proteomes" id="UP000663879"/>
    </source>
</evidence>
<gene>
    <name evidence="1" type="ORF">OXX778_LOCUS19190</name>
</gene>
<name>A0A814KZL3_9BILA</name>
<protein>
    <submittedName>
        <fullName evidence="1">Uncharacterized protein</fullName>
    </submittedName>
</protein>
<sequence length="114" mass="13873">MEYYESMNCLIEFEMVKHVDAQMVNKFLVESFILCKQKYPYLRMKFTQNGQFILEQNKHEFNQVDMEFYELTNQESLCEKETMERFNKFGSRGANLEKTVFNALLYSFENKHFQ</sequence>
<organism evidence="1 2">
    <name type="scientific">Brachionus calyciflorus</name>
    <dbReference type="NCBI Taxonomy" id="104777"/>
    <lineage>
        <taxon>Eukaryota</taxon>
        <taxon>Metazoa</taxon>
        <taxon>Spiralia</taxon>
        <taxon>Gnathifera</taxon>
        <taxon>Rotifera</taxon>
        <taxon>Eurotatoria</taxon>
        <taxon>Monogononta</taxon>
        <taxon>Pseudotrocha</taxon>
        <taxon>Ploima</taxon>
        <taxon>Brachionidae</taxon>
        <taxon>Brachionus</taxon>
    </lineage>
</organism>
<reference evidence="1" key="1">
    <citation type="submission" date="2021-02" db="EMBL/GenBank/DDBJ databases">
        <authorList>
            <person name="Nowell W R."/>
        </authorList>
    </citation>
    <scope>NUCLEOTIDE SEQUENCE</scope>
    <source>
        <strain evidence="1">Ploen Becks lab</strain>
    </source>
</reference>
<dbReference type="EMBL" id="CAJNOC010005680">
    <property type="protein sequence ID" value="CAF1058980.1"/>
    <property type="molecule type" value="Genomic_DNA"/>
</dbReference>
<accession>A0A814KZL3</accession>
<dbReference type="AlphaFoldDB" id="A0A814KZL3"/>
<evidence type="ECO:0000313" key="1">
    <source>
        <dbReference type="EMBL" id="CAF1058980.1"/>
    </source>
</evidence>
<dbReference type="OrthoDB" id="10042838at2759"/>
<dbReference type="Proteomes" id="UP000663879">
    <property type="component" value="Unassembled WGS sequence"/>
</dbReference>
<keyword evidence="2" id="KW-1185">Reference proteome</keyword>
<feature type="non-terminal residue" evidence="1">
    <location>
        <position position="114"/>
    </location>
</feature>